<name>A0ABU3BYA5_9GAMM</name>
<evidence type="ECO:0000313" key="3">
    <source>
        <dbReference type="Proteomes" id="UP001251857"/>
    </source>
</evidence>
<dbReference type="EMBL" id="JAVRIB010000004">
    <property type="protein sequence ID" value="MDT0634289.1"/>
    <property type="molecule type" value="Genomic_DNA"/>
</dbReference>
<accession>A0ABU3BYA5</accession>
<comment type="caution">
    <text evidence="2">The sequence shown here is derived from an EMBL/GenBank/DDBJ whole genome shotgun (WGS) entry which is preliminary data.</text>
</comment>
<gene>
    <name evidence="2" type="ORF">RM532_04900</name>
</gene>
<evidence type="ECO:0000259" key="1">
    <source>
        <dbReference type="Pfam" id="PF03190"/>
    </source>
</evidence>
<dbReference type="PIRSF" id="PIRSF006402">
    <property type="entry name" value="UCP006402_thioredoxin"/>
    <property type="match status" value="1"/>
</dbReference>
<dbReference type="SUPFAM" id="SSF48208">
    <property type="entry name" value="Six-hairpin glycosidases"/>
    <property type="match status" value="1"/>
</dbReference>
<reference evidence="2 3" key="1">
    <citation type="submission" date="2023-09" db="EMBL/GenBank/DDBJ databases">
        <authorList>
            <person name="Rey-Velasco X."/>
        </authorList>
    </citation>
    <scope>NUCLEOTIDE SEQUENCE [LARGE SCALE GENOMIC DNA]</scope>
    <source>
        <strain evidence="2 3">W335</strain>
    </source>
</reference>
<feature type="domain" description="Spermatogenesis-associated protein 20-like TRX" evidence="1">
    <location>
        <begin position="2"/>
        <end position="162"/>
    </location>
</feature>
<dbReference type="InterPro" id="IPR036249">
    <property type="entry name" value="Thioredoxin-like_sf"/>
</dbReference>
<dbReference type="RefSeq" id="WP_311652049.1">
    <property type="nucleotide sequence ID" value="NZ_JAVRIB010000004.1"/>
</dbReference>
<dbReference type="InterPro" id="IPR008928">
    <property type="entry name" value="6-hairpin_glycosidase_sf"/>
</dbReference>
<dbReference type="PANTHER" id="PTHR42899:SF1">
    <property type="entry name" value="SPERMATOGENESIS-ASSOCIATED PROTEIN 20"/>
    <property type="match status" value="1"/>
</dbReference>
<dbReference type="InterPro" id="IPR004879">
    <property type="entry name" value="Ssp411-like_TRX"/>
</dbReference>
<sequence length="667" mass="72680">MTNRLTDQTSPYLRQHADNPVDWWPWCDEALATARAEDKPVLLSVGYSACHWCHVMAHESFEDDSIAALMNAHFVNIKVDREERPDLDKIYQMAHQILTQRPGGWPLTVVIDPHTQTPFMAGTYFPATASLGMPGFADVLRQVADWYAGNSHKLGDQKQQLDKIFARLDPAPGQLPDRKALTRAGKELAASFDRKYGGFGSAPKFPHPGSLALAERLGRRGDERAARMASFSLEQMAAGGLFDHLGGGFFRYSVDDRWAIPHFEKMLYDNGPLLAACAQQGLTTTAHATADWVLREMAAPEGGFYSSLDADSDGHEGAFYVWSQAAAESALGDAYPLFGAAYGLDRPPNFEGRWHLQRADDDATLAEQFGLAVDTVAERLAAARQTLFEQRAARTRPDRDDKILTSWNALMIGGLFTAADALDRADCATAADDALAMIRQHLWCDGRLLAVHAGGRSHTSGFLDDYAFLLDALLTALRTRWHSPDLAWATDIADALLAHFADDANGGFYFTPDDHEPLLHRPRPFQDESTPAGNAVAARALLHLGWLIGEPRYLTAAERTLAAGATLMNDYPMAHSSLLLALDEYLDPPPVVILRGGDPDGVRTWRQAAARTNALATVYVIAADAADLPAGVADKPAEPDGPVAYVCRGTVCAPPARSVAELEARLG</sequence>
<evidence type="ECO:0000313" key="2">
    <source>
        <dbReference type="EMBL" id="MDT0634289.1"/>
    </source>
</evidence>
<keyword evidence="3" id="KW-1185">Reference proteome</keyword>
<dbReference type="SUPFAM" id="SSF52833">
    <property type="entry name" value="Thioredoxin-like"/>
    <property type="match status" value="1"/>
</dbReference>
<protein>
    <submittedName>
        <fullName evidence="2">Thioredoxin domain-containing protein</fullName>
    </submittedName>
</protein>
<dbReference type="CDD" id="cd02955">
    <property type="entry name" value="SSP411"/>
    <property type="match status" value="1"/>
</dbReference>
<dbReference type="Pfam" id="PF03190">
    <property type="entry name" value="Thioredox_DsbH"/>
    <property type="match status" value="1"/>
</dbReference>
<organism evidence="2 3">
    <name type="scientific">Spectribacter hydrogenoxidans</name>
    <dbReference type="NCBI Taxonomy" id="3075608"/>
    <lineage>
        <taxon>Bacteria</taxon>
        <taxon>Pseudomonadati</taxon>
        <taxon>Pseudomonadota</taxon>
        <taxon>Gammaproteobacteria</taxon>
        <taxon>Salinisphaerales</taxon>
        <taxon>Salinisphaeraceae</taxon>
        <taxon>Spectribacter</taxon>
    </lineage>
</organism>
<dbReference type="Gene3D" id="3.40.30.10">
    <property type="entry name" value="Glutaredoxin"/>
    <property type="match status" value="1"/>
</dbReference>
<dbReference type="PANTHER" id="PTHR42899">
    <property type="entry name" value="SPERMATOGENESIS-ASSOCIATED PROTEIN 20"/>
    <property type="match status" value="1"/>
</dbReference>
<dbReference type="InterPro" id="IPR024705">
    <property type="entry name" value="Ssp411"/>
</dbReference>
<proteinExistence type="predicted"/>
<dbReference type="Proteomes" id="UP001251857">
    <property type="component" value="Unassembled WGS sequence"/>
</dbReference>